<accession>A0AB34HCJ5</accession>
<name>A0AB34HCJ5_ESCRO</name>
<reference evidence="2 3" key="1">
    <citation type="submission" date="2022-11" db="EMBL/GenBank/DDBJ databases">
        <title>Whole genome sequence of Eschrichtius robustus ER-17-0199.</title>
        <authorList>
            <person name="Bruniche-Olsen A."/>
            <person name="Black A.N."/>
            <person name="Fields C.J."/>
            <person name="Walden K."/>
            <person name="Dewoody J.A."/>
        </authorList>
    </citation>
    <scope>NUCLEOTIDE SEQUENCE [LARGE SCALE GENOMIC DNA]</scope>
    <source>
        <strain evidence="2">ER-17-0199</strain>
        <tissue evidence="2">Blubber</tissue>
    </source>
</reference>
<dbReference type="EMBL" id="JAIQCJ010001561">
    <property type="protein sequence ID" value="KAJ8788902.1"/>
    <property type="molecule type" value="Genomic_DNA"/>
</dbReference>
<proteinExistence type="predicted"/>
<evidence type="ECO:0000313" key="2">
    <source>
        <dbReference type="EMBL" id="KAJ8788902.1"/>
    </source>
</evidence>
<evidence type="ECO:0000313" key="3">
    <source>
        <dbReference type="Proteomes" id="UP001159641"/>
    </source>
</evidence>
<keyword evidence="1" id="KW-0812">Transmembrane</keyword>
<keyword evidence="3" id="KW-1185">Reference proteome</keyword>
<comment type="caution">
    <text evidence="2">The sequence shown here is derived from an EMBL/GenBank/DDBJ whole genome shotgun (WGS) entry which is preliminary data.</text>
</comment>
<dbReference type="Proteomes" id="UP001159641">
    <property type="component" value="Unassembled WGS sequence"/>
</dbReference>
<keyword evidence="1" id="KW-1133">Transmembrane helix</keyword>
<feature type="transmembrane region" description="Helical" evidence="1">
    <location>
        <begin position="94"/>
        <end position="112"/>
    </location>
</feature>
<evidence type="ECO:0000256" key="1">
    <source>
        <dbReference type="SAM" id="Phobius"/>
    </source>
</evidence>
<protein>
    <submittedName>
        <fullName evidence="2">Uncharacterized protein</fullName>
    </submittedName>
</protein>
<sequence>MSLASSAAADFFPDSLLASCGALTPSGCVHAANPSPLLAIRPKPEPQLPAPARPGGNLLDRDTFSKSDPICVLYVQGVGNKEWRETFSSCGEQGLLFVVVHGLLIVVASLVVEHGL</sequence>
<dbReference type="AlphaFoldDB" id="A0AB34HCJ5"/>
<gene>
    <name evidence="2" type="ORF">J1605_022308</name>
</gene>
<keyword evidence="1" id="KW-0472">Membrane</keyword>
<organism evidence="2 3">
    <name type="scientific">Eschrichtius robustus</name>
    <name type="common">California gray whale</name>
    <name type="synonym">Eschrichtius gibbosus</name>
    <dbReference type="NCBI Taxonomy" id="9764"/>
    <lineage>
        <taxon>Eukaryota</taxon>
        <taxon>Metazoa</taxon>
        <taxon>Chordata</taxon>
        <taxon>Craniata</taxon>
        <taxon>Vertebrata</taxon>
        <taxon>Euteleostomi</taxon>
        <taxon>Mammalia</taxon>
        <taxon>Eutheria</taxon>
        <taxon>Laurasiatheria</taxon>
        <taxon>Artiodactyla</taxon>
        <taxon>Whippomorpha</taxon>
        <taxon>Cetacea</taxon>
        <taxon>Mysticeti</taxon>
        <taxon>Eschrichtiidae</taxon>
        <taxon>Eschrichtius</taxon>
    </lineage>
</organism>